<evidence type="ECO:0000256" key="1">
    <source>
        <dbReference type="SAM" id="MobiDB-lite"/>
    </source>
</evidence>
<organism evidence="3">
    <name type="scientific">Zea mays</name>
    <name type="common">Maize</name>
    <dbReference type="NCBI Taxonomy" id="4577"/>
    <lineage>
        <taxon>Eukaryota</taxon>
        <taxon>Viridiplantae</taxon>
        <taxon>Streptophyta</taxon>
        <taxon>Embryophyta</taxon>
        <taxon>Tracheophyta</taxon>
        <taxon>Spermatophyta</taxon>
        <taxon>Magnoliopsida</taxon>
        <taxon>Liliopsida</taxon>
        <taxon>Poales</taxon>
        <taxon>Poaceae</taxon>
        <taxon>PACMAD clade</taxon>
        <taxon>Panicoideae</taxon>
        <taxon>Andropogonodae</taxon>
        <taxon>Andropogoneae</taxon>
        <taxon>Tripsacinae</taxon>
        <taxon>Zea</taxon>
    </lineage>
</organism>
<dbReference type="Gene3D" id="3.20.20.210">
    <property type="match status" value="1"/>
</dbReference>
<feature type="domain" description="Uroporphyrinogen decarboxylase (URO-D)" evidence="2">
    <location>
        <begin position="234"/>
        <end position="275"/>
    </location>
</feature>
<gene>
    <name evidence="3" type="ORF">ZEAMMB73_Zm00001d043859</name>
</gene>
<dbReference type="GO" id="GO:0006779">
    <property type="term" value="P:porphyrin-containing compound biosynthetic process"/>
    <property type="evidence" value="ECO:0007669"/>
    <property type="project" value="InterPro"/>
</dbReference>
<dbReference type="eggNOG" id="KOG0202">
    <property type="taxonomic scope" value="Eukaryota"/>
</dbReference>
<sequence>MASPSDRTSGFSISSHGGAPEANGDAKDNVPYTSSFVYYSLHFVEKKETNREGRGRRVFKKREGKKRIKEEAEKRATIEKGVSDTSLDVDSKETHDRVQEGENKVGHVNCIKQGVRDDIEVVAVDDPFVDAKYMLWKIHDWSSLSMDENSQMIAKIVVVCNDAIIGHSEHQYVATGMPTKAALKPLSLSFASLFHDRFSRTEPRRKQLSTVRYSTVQETVMEEASPGTVEELLLVSAIRGKKVERAPIWLMRQAERYMNAMPQDSEGFRQPDMHHGMEVRLGLSKGPICPSFS</sequence>
<evidence type="ECO:0000313" key="3">
    <source>
        <dbReference type="EMBL" id="ONM39311.1"/>
    </source>
</evidence>
<dbReference type="GO" id="GO:0004853">
    <property type="term" value="F:uroporphyrinogen decarboxylase activity"/>
    <property type="evidence" value="ECO:0007669"/>
    <property type="project" value="InterPro"/>
</dbReference>
<proteinExistence type="predicted"/>
<dbReference type="Pfam" id="PF01208">
    <property type="entry name" value="URO-D"/>
    <property type="match status" value="1"/>
</dbReference>
<dbReference type="EMBL" id="CM007649">
    <property type="protein sequence ID" value="ONM39311.1"/>
    <property type="molecule type" value="Genomic_DNA"/>
</dbReference>
<protein>
    <recommendedName>
        <fullName evidence="2">Uroporphyrinogen decarboxylase (URO-D) domain-containing protein</fullName>
    </recommendedName>
</protein>
<dbReference type="ExpressionAtlas" id="A0A1D6NFS4">
    <property type="expression patterns" value="baseline and differential"/>
</dbReference>
<reference evidence="3" key="1">
    <citation type="submission" date="2015-12" db="EMBL/GenBank/DDBJ databases">
        <title>Update maize B73 reference genome by single molecule sequencing technologies.</title>
        <authorList>
            <consortium name="Maize Genome Sequencing Project"/>
            <person name="Ware D."/>
        </authorList>
    </citation>
    <scope>NUCLEOTIDE SEQUENCE [LARGE SCALE GENOMIC DNA]</scope>
    <source>
        <tissue evidence="3">Seedling</tissue>
    </source>
</reference>
<evidence type="ECO:0000259" key="2">
    <source>
        <dbReference type="Pfam" id="PF01208"/>
    </source>
</evidence>
<feature type="compositionally biased region" description="Polar residues" evidence="1">
    <location>
        <begin position="1"/>
        <end position="15"/>
    </location>
</feature>
<dbReference type="InterPro" id="IPR038071">
    <property type="entry name" value="UROD/MetE-like_sf"/>
</dbReference>
<dbReference type="InParanoid" id="A0A1D6NFS4"/>
<dbReference type="InterPro" id="IPR000257">
    <property type="entry name" value="Uroporphyrinogen_deCOase"/>
</dbReference>
<dbReference type="AlphaFoldDB" id="A0A1D6NFS4"/>
<dbReference type="PaxDb" id="4577-GRMZM2G369216_P02"/>
<name>A0A1D6NFS4_MAIZE</name>
<accession>A0A1D6NFS4</accession>
<feature type="region of interest" description="Disordered" evidence="1">
    <location>
        <begin position="1"/>
        <end position="28"/>
    </location>
</feature>